<dbReference type="GO" id="GO:0016740">
    <property type="term" value="F:transferase activity"/>
    <property type="evidence" value="ECO:0007669"/>
    <property type="project" value="UniProtKB-KW"/>
</dbReference>
<dbReference type="RefSeq" id="WP_187542312.1">
    <property type="nucleotide sequence ID" value="NZ_CP060717.1"/>
</dbReference>
<feature type="transmembrane region" description="Helical" evidence="1">
    <location>
        <begin position="220"/>
        <end position="241"/>
    </location>
</feature>
<gene>
    <name evidence="3" type="ORF">H9L12_01395</name>
</gene>
<dbReference type="CDD" id="cd06532">
    <property type="entry name" value="Glyco_transf_25"/>
    <property type="match status" value="1"/>
</dbReference>
<dbReference type="Proteomes" id="UP000515955">
    <property type="component" value="Chromosome"/>
</dbReference>
<keyword evidence="4" id="KW-1185">Reference proteome</keyword>
<dbReference type="Pfam" id="PF01755">
    <property type="entry name" value="Glyco_transf_25"/>
    <property type="match status" value="1"/>
</dbReference>
<keyword evidence="1" id="KW-0472">Membrane</keyword>
<dbReference type="AlphaFoldDB" id="A0A7G9SBU5"/>
<proteinExistence type="predicted"/>
<evidence type="ECO:0000313" key="3">
    <source>
        <dbReference type="EMBL" id="QNN65320.1"/>
    </source>
</evidence>
<accession>A0A7G9SBU5</accession>
<organism evidence="3 4">
    <name type="scientific">Sphingomonas rhizophila</name>
    <dbReference type="NCBI Taxonomy" id="2071607"/>
    <lineage>
        <taxon>Bacteria</taxon>
        <taxon>Pseudomonadati</taxon>
        <taxon>Pseudomonadota</taxon>
        <taxon>Alphaproteobacteria</taxon>
        <taxon>Sphingomonadales</taxon>
        <taxon>Sphingomonadaceae</taxon>
        <taxon>Sphingomonas</taxon>
    </lineage>
</organism>
<sequence length="244" mass="26531">MTPFAAFDRIRIINLASRPDRRREMQGELARVGLGDDPRVGFFDAVASDSASPWRAKGERGVFLSHLAILQEAAKSGESVLILEDDADFTPALADLHVDPGTQIFYGGYDATSPGPLVDSDIVGAHCMGFSRDIVPLLVAFLEPLQAHHSPPPIDGAYVWYRRAHPETRTQFAEPVVAVQRPSRSDIAHPKQIDRIPVLRALAPVARRAKRSILRGEISFGLREAIMLAAAGVAIAVAVALHHL</sequence>
<name>A0A7G9SBU5_9SPHN</name>
<reference evidence="3 4" key="1">
    <citation type="submission" date="2020-08" db="EMBL/GenBank/DDBJ databases">
        <title>Genome sequence of Sphingomonas rhizophila KACC 19189T.</title>
        <authorList>
            <person name="Hyun D.-W."/>
            <person name="Bae J.-W."/>
        </authorList>
    </citation>
    <scope>NUCLEOTIDE SEQUENCE [LARGE SCALE GENOMIC DNA]</scope>
    <source>
        <strain evidence="3 4">KACC 19189</strain>
    </source>
</reference>
<keyword evidence="1" id="KW-0812">Transmembrane</keyword>
<keyword evidence="1" id="KW-1133">Transmembrane helix</keyword>
<evidence type="ECO:0000256" key="1">
    <source>
        <dbReference type="SAM" id="Phobius"/>
    </source>
</evidence>
<evidence type="ECO:0000313" key="4">
    <source>
        <dbReference type="Proteomes" id="UP000515955"/>
    </source>
</evidence>
<dbReference type="KEGG" id="srhi:H9L12_01395"/>
<protein>
    <submittedName>
        <fullName evidence="3">Glycosyltransferase family 25 protein</fullName>
    </submittedName>
</protein>
<evidence type="ECO:0000259" key="2">
    <source>
        <dbReference type="Pfam" id="PF01755"/>
    </source>
</evidence>
<dbReference type="InterPro" id="IPR002654">
    <property type="entry name" value="Glyco_trans_25"/>
</dbReference>
<keyword evidence="3" id="KW-0808">Transferase</keyword>
<dbReference type="EMBL" id="CP060717">
    <property type="protein sequence ID" value="QNN65320.1"/>
    <property type="molecule type" value="Genomic_DNA"/>
</dbReference>
<feature type="domain" description="Glycosyl transferase family 25" evidence="2">
    <location>
        <begin position="10"/>
        <end position="92"/>
    </location>
</feature>